<keyword evidence="12 14" id="KW-0378">Hydrolase</keyword>
<dbReference type="InterPro" id="IPR001352">
    <property type="entry name" value="RNase_HII/HIII"/>
</dbReference>
<evidence type="ECO:0000256" key="15">
    <source>
        <dbReference type="PROSITE-ProRule" id="PRU01319"/>
    </source>
</evidence>
<dbReference type="EC" id="3.1.26.4" evidence="6 14"/>
<feature type="binding site" evidence="14 15">
    <location>
        <position position="84"/>
    </location>
    <ligand>
        <name>a divalent metal cation</name>
        <dbReference type="ChEBI" id="CHEBI:60240"/>
    </ligand>
</feature>
<evidence type="ECO:0000256" key="14">
    <source>
        <dbReference type="HAMAP-Rule" id="MF_00053"/>
    </source>
</evidence>
<dbReference type="GO" id="GO:0043137">
    <property type="term" value="P:DNA replication, removal of RNA primer"/>
    <property type="evidence" value="ECO:0007669"/>
    <property type="project" value="TreeGrafter"/>
</dbReference>
<comment type="cofactor">
    <cofactor evidence="14 15">
        <name>Mn(2+)</name>
        <dbReference type="ChEBI" id="CHEBI:29035"/>
    </cofactor>
    <cofactor evidence="14 15">
        <name>Mg(2+)</name>
        <dbReference type="ChEBI" id="CHEBI:18420"/>
    </cofactor>
    <text evidence="14 15">Manganese or magnesium. Binds 1 divalent metal ion per monomer in the absence of substrate. May bind a second metal ion after substrate binding.</text>
</comment>
<keyword evidence="8 14" id="KW-0963">Cytoplasm</keyword>
<dbReference type="OrthoDB" id="9777935at2"/>
<dbReference type="Pfam" id="PF01351">
    <property type="entry name" value="RNase_HII"/>
    <property type="match status" value="1"/>
</dbReference>
<comment type="function">
    <text evidence="3 14">Endonuclease that specifically degrades the RNA of RNA-DNA hybrids.</text>
</comment>
<keyword evidence="11 14" id="KW-0255">Endonuclease</keyword>
<dbReference type="InterPro" id="IPR024568">
    <property type="entry name" value="RNase_HIII_N"/>
</dbReference>
<organism evidence="17 18">
    <name type="scientific">Breznakia blatticola</name>
    <dbReference type="NCBI Taxonomy" id="1754012"/>
    <lineage>
        <taxon>Bacteria</taxon>
        <taxon>Bacillati</taxon>
        <taxon>Bacillota</taxon>
        <taxon>Erysipelotrichia</taxon>
        <taxon>Erysipelotrichales</taxon>
        <taxon>Erysipelotrichaceae</taxon>
        <taxon>Breznakia</taxon>
    </lineage>
</organism>
<evidence type="ECO:0000256" key="11">
    <source>
        <dbReference type="ARBA" id="ARBA00022759"/>
    </source>
</evidence>
<evidence type="ECO:0000256" key="13">
    <source>
        <dbReference type="ARBA" id="ARBA00022842"/>
    </source>
</evidence>
<feature type="domain" description="RNase H type-2" evidence="16">
    <location>
        <begin position="78"/>
        <end position="287"/>
    </location>
</feature>
<evidence type="ECO:0000256" key="3">
    <source>
        <dbReference type="ARBA" id="ARBA00004065"/>
    </source>
</evidence>
<feature type="binding site" evidence="14 15">
    <location>
        <position position="85"/>
    </location>
    <ligand>
        <name>a divalent metal cation</name>
        <dbReference type="ChEBI" id="CHEBI:60240"/>
    </ligand>
</feature>
<dbReference type="AlphaFoldDB" id="A0A4R8A9J4"/>
<keyword evidence="9 14" id="KW-0540">Nuclease</keyword>
<dbReference type="Proteomes" id="UP000294743">
    <property type="component" value="Unassembled WGS sequence"/>
</dbReference>
<dbReference type="EMBL" id="SODD01000001">
    <property type="protein sequence ID" value="TDW26381.1"/>
    <property type="molecule type" value="Genomic_DNA"/>
</dbReference>
<proteinExistence type="inferred from homology"/>
<dbReference type="GO" id="GO:0004523">
    <property type="term" value="F:RNA-DNA hybrid ribonuclease activity"/>
    <property type="evidence" value="ECO:0007669"/>
    <property type="project" value="UniProtKB-UniRule"/>
</dbReference>
<keyword evidence="10 14" id="KW-0479">Metal-binding</keyword>
<evidence type="ECO:0000313" key="18">
    <source>
        <dbReference type="Proteomes" id="UP000294743"/>
    </source>
</evidence>
<protein>
    <recommendedName>
        <fullName evidence="7 14">Ribonuclease HIII</fullName>
        <shortName evidence="14">RNase HIII</shortName>
        <ecNumber evidence="6 14">3.1.26.4</ecNumber>
    </recommendedName>
</protein>
<dbReference type="Gene3D" id="3.30.420.10">
    <property type="entry name" value="Ribonuclease H-like superfamily/Ribonuclease H"/>
    <property type="match status" value="1"/>
</dbReference>
<dbReference type="RefSeq" id="WP_134167362.1">
    <property type="nucleotide sequence ID" value="NZ_SODD01000001.1"/>
</dbReference>
<evidence type="ECO:0000313" key="17">
    <source>
        <dbReference type="EMBL" id="TDW26381.1"/>
    </source>
</evidence>
<dbReference type="FunFam" id="3.30.420.10:FF:000047">
    <property type="entry name" value="Ribonuclease HIII"/>
    <property type="match status" value="1"/>
</dbReference>
<dbReference type="GO" id="GO:0005737">
    <property type="term" value="C:cytoplasm"/>
    <property type="evidence" value="ECO:0007669"/>
    <property type="project" value="UniProtKB-SubCell"/>
</dbReference>
<comment type="subcellular location">
    <subcellularLocation>
        <location evidence="4 14">Cytoplasm</location>
    </subcellularLocation>
</comment>
<evidence type="ECO:0000256" key="1">
    <source>
        <dbReference type="ARBA" id="ARBA00000077"/>
    </source>
</evidence>
<evidence type="ECO:0000259" key="16">
    <source>
        <dbReference type="PROSITE" id="PS51975"/>
    </source>
</evidence>
<evidence type="ECO:0000256" key="5">
    <source>
        <dbReference type="ARBA" id="ARBA00008378"/>
    </source>
</evidence>
<dbReference type="NCBIfam" id="TIGR00716">
    <property type="entry name" value="rnhC"/>
    <property type="match status" value="1"/>
</dbReference>
<name>A0A4R8A9J4_9FIRM</name>
<dbReference type="GO" id="GO:0032299">
    <property type="term" value="C:ribonuclease H2 complex"/>
    <property type="evidence" value="ECO:0007669"/>
    <property type="project" value="TreeGrafter"/>
</dbReference>
<evidence type="ECO:0000256" key="7">
    <source>
        <dbReference type="ARBA" id="ARBA00021407"/>
    </source>
</evidence>
<dbReference type="PANTHER" id="PTHR10954:SF23">
    <property type="entry name" value="RIBONUCLEASE"/>
    <property type="match status" value="1"/>
</dbReference>
<comment type="cofactor">
    <cofactor evidence="2">
        <name>Mg(2+)</name>
        <dbReference type="ChEBI" id="CHEBI:18420"/>
    </cofactor>
</comment>
<dbReference type="HAMAP" id="MF_00053">
    <property type="entry name" value="RNase_HIII"/>
    <property type="match status" value="1"/>
</dbReference>
<evidence type="ECO:0000256" key="4">
    <source>
        <dbReference type="ARBA" id="ARBA00004496"/>
    </source>
</evidence>
<dbReference type="InterPro" id="IPR036397">
    <property type="entry name" value="RNaseH_sf"/>
</dbReference>
<dbReference type="InterPro" id="IPR012337">
    <property type="entry name" value="RNaseH-like_sf"/>
</dbReference>
<keyword evidence="18" id="KW-1185">Reference proteome</keyword>
<dbReference type="GO" id="GO:0003723">
    <property type="term" value="F:RNA binding"/>
    <property type="evidence" value="ECO:0007669"/>
    <property type="project" value="UniProtKB-UniRule"/>
</dbReference>
<dbReference type="CDD" id="cd06590">
    <property type="entry name" value="RNase_HII_bacteria_HIII_like"/>
    <property type="match status" value="1"/>
</dbReference>
<evidence type="ECO:0000256" key="2">
    <source>
        <dbReference type="ARBA" id="ARBA00001946"/>
    </source>
</evidence>
<dbReference type="InterPro" id="IPR004641">
    <property type="entry name" value="RNase_HIII"/>
</dbReference>
<dbReference type="PIRSF" id="PIRSF037748">
    <property type="entry name" value="RnhC"/>
    <property type="match status" value="1"/>
</dbReference>
<dbReference type="InterPro" id="IPR012295">
    <property type="entry name" value="TBP_dom_sf"/>
</dbReference>
<dbReference type="InterPro" id="IPR024567">
    <property type="entry name" value="RNase_HII/HIII_dom"/>
</dbReference>
<feature type="binding site" evidence="14 15">
    <location>
        <position position="186"/>
    </location>
    <ligand>
        <name>a divalent metal cation</name>
        <dbReference type="ChEBI" id="CHEBI:60240"/>
    </ligand>
</feature>
<comment type="similarity">
    <text evidence="5 14">Belongs to the RNase HII family. RnhC subfamily.</text>
</comment>
<sequence>MTITKTYTKKQIDTLYQALSKQGDIRKTPLYAIFQIKMSDCTITAYESGKVVFQGTGASFYAGEDESDIVKPTNQQVFPQSGSDEVGTGDYFGPVVVCASHVRQEDVKKLHALGVQDSKKMKDEQIIKVAKELITFIPHSFLILTNEKYNRVHEHFNMNAIKAKMHNQAFINLANKGVTLAQIYVDQFTPPKSYFRYLQGEHSIIRDIHFETKAEDKYLSVACASIIARYYFLDTMDKMSEHYNFTFPKGAGAHVDKAIREFVEIHGKETLQLVAKTHFSNTEKALS</sequence>
<dbReference type="PANTHER" id="PTHR10954">
    <property type="entry name" value="RIBONUCLEASE H2 SUBUNIT A"/>
    <property type="match status" value="1"/>
</dbReference>
<gene>
    <name evidence="14" type="primary">rnhC</name>
    <name evidence="17" type="ORF">EDD63_10196</name>
</gene>
<comment type="catalytic activity">
    <reaction evidence="1 14 15">
        <text>Endonucleolytic cleavage to 5'-phosphomonoester.</text>
        <dbReference type="EC" id="3.1.26.4"/>
    </reaction>
</comment>
<keyword evidence="13 14" id="KW-0460">Magnesium</keyword>
<evidence type="ECO:0000256" key="6">
    <source>
        <dbReference type="ARBA" id="ARBA00012180"/>
    </source>
</evidence>
<accession>A0A4R8A9J4</accession>
<dbReference type="Pfam" id="PF11858">
    <property type="entry name" value="DUF3378"/>
    <property type="match status" value="1"/>
</dbReference>
<dbReference type="PROSITE" id="PS51975">
    <property type="entry name" value="RNASE_H_2"/>
    <property type="match status" value="1"/>
</dbReference>
<dbReference type="GO" id="GO:0006298">
    <property type="term" value="P:mismatch repair"/>
    <property type="evidence" value="ECO:0007669"/>
    <property type="project" value="TreeGrafter"/>
</dbReference>
<dbReference type="SUPFAM" id="SSF53098">
    <property type="entry name" value="Ribonuclease H-like"/>
    <property type="match status" value="1"/>
</dbReference>
<evidence type="ECO:0000256" key="10">
    <source>
        <dbReference type="ARBA" id="ARBA00022723"/>
    </source>
</evidence>
<reference evidence="17 18" key="1">
    <citation type="submission" date="2019-03" db="EMBL/GenBank/DDBJ databases">
        <title>Genomic Encyclopedia of Type Strains, Phase IV (KMG-IV): sequencing the most valuable type-strain genomes for metagenomic binning, comparative biology and taxonomic classification.</title>
        <authorList>
            <person name="Goeker M."/>
        </authorList>
    </citation>
    <scope>NUCLEOTIDE SEQUENCE [LARGE SCALE GENOMIC DNA]</scope>
    <source>
        <strain evidence="17 18">DSM 28867</strain>
    </source>
</reference>
<evidence type="ECO:0000256" key="8">
    <source>
        <dbReference type="ARBA" id="ARBA00022490"/>
    </source>
</evidence>
<evidence type="ECO:0000256" key="12">
    <source>
        <dbReference type="ARBA" id="ARBA00022801"/>
    </source>
</evidence>
<evidence type="ECO:0000256" key="9">
    <source>
        <dbReference type="ARBA" id="ARBA00022722"/>
    </source>
</evidence>
<comment type="caution">
    <text evidence="17">The sequence shown here is derived from an EMBL/GenBank/DDBJ whole genome shotgun (WGS) entry which is preliminary data.</text>
</comment>
<dbReference type="Gene3D" id="3.30.310.10">
    <property type="entry name" value="TATA-Binding Protein"/>
    <property type="match status" value="1"/>
</dbReference>
<dbReference type="GO" id="GO:0000287">
    <property type="term" value="F:magnesium ion binding"/>
    <property type="evidence" value="ECO:0007669"/>
    <property type="project" value="UniProtKB-UniRule"/>
</dbReference>